<comment type="caution">
    <text evidence="1">The sequence shown here is derived from an EMBL/GenBank/DDBJ whole genome shotgun (WGS) entry which is preliminary data.</text>
</comment>
<evidence type="ECO:0000313" key="1">
    <source>
        <dbReference type="EMBL" id="TNN29466.1"/>
    </source>
</evidence>
<reference evidence="1 2" key="1">
    <citation type="submission" date="2019-03" db="EMBL/GenBank/DDBJ databases">
        <title>First draft genome of Liparis tanakae, snailfish: a comprehensive survey of snailfish specific genes.</title>
        <authorList>
            <person name="Kim W."/>
            <person name="Song I."/>
            <person name="Jeong J.-H."/>
            <person name="Kim D."/>
            <person name="Kim S."/>
            <person name="Ryu S."/>
            <person name="Song J.Y."/>
            <person name="Lee S.K."/>
        </authorList>
    </citation>
    <scope>NUCLEOTIDE SEQUENCE [LARGE SCALE GENOMIC DNA]</scope>
    <source>
        <tissue evidence="1">Muscle</tissue>
    </source>
</reference>
<organism evidence="1 2">
    <name type="scientific">Liparis tanakae</name>
    <name type="common">Tanaka's snailfish</name>
    <dbReference type="NCBI Taxonomy" id="230148"/>
    <lineage>
        <taxon>Eukaryota</taxon>
        <taxon>Metazoa</taxon>
        <taxon>Chordata</taxon>
        <taxon>Craniata</taxon>
        <taxon>Vertebrata</taxon>
        <taxon>Euteleostomi</taxon>
        <taxon>Actinopterygii</taxon>
        <taxon>Neopterygii</taxon>
        <taxon>Teleostei</taxon>
        <taxon>Neoteleostei</taxon>
        <taxon>Acanthomorphata</taxon>
        <taxon>Eupercaria</taxon>
        <taxon>Perciformes</taxon>
        <taxon>Cottioidei</taxon>
        <taxon>Cottales</taxon>
        <taxon>Liparidae</taxon>
        <taxon>Liparis</taxon>
    </lineage>
</organism>
<dbReference type="AlphaFoldDB" id="A0A4Z2EKP9"/>
<gene>
    <name evidence="1" type="ORF">EYF80_060385</name>
</gene>
<dbReference type="EMBL" id="SRLO01005623">
    <property type="protein sequence ID" value="TNN29466.1"/>
    <property type="molecule type" value="Genomic_DNA"/>
</dbReference>
<protein>
    <submittedName>
        <fullName evidence="1">Uncharacterized protein</fullName>
    </submittedName>
</protein>
<sequence length="108" mass="11689">MDGVNIATREREEAVLLLSSLGSPASNKRTRRGPVGTERVTYVSHACPTRASKGFLADLRAEASRNGIPDGQVSTPLIHFNTLSPKPFKASSALSAHRPLRHVTQESR</sequence>
<accession>A0A4Z2EKP9</accession>
<evidence type="ECO:0000313" key="2">
    <source>
        <dbReference type="Proteomes" id="UP000314294"/>
    </source>
</evidence>
<name>A0A4Z2EKP9_9TELE</name>
<keyword evidence="2" id="KW-1185">Reference proteome</keyword>
<dbReference type="Proteomes" id="UP000314294">
    <property type="component" value="Unassembled WGS sequence"/>
</dbReference>
<proteinExistence type="predicted"/>